<evidence type="ECO:0008006" key="5">
    <source>
        <dbReference type="Google" id="ProtNLM"/>
    </source>
</evidence>
<dbReference type="SUPFAM" id="SSF49464">
    <property type="entry name" value="Carboxypeptidase regulatory domain-like"/>
    <property type="match status" value="1"/>
</dbReference>
<dbReference type="Proteomes" id="UP000588604">
    <property type="component" value="Unassembled WGS sequence"/>
</dbReference>
<proteinExistence type="predicted"/>
<dbReference type="AlphaFoldDB" id="A0A841MIZ3"/>
<sequence>MVKESDICATMRNMYKSILLIFCFLLVIEAFGQRPQGQGQRPQIKLTGIVMDGSTKTPMNGANVLIKTLADSLLLGGVTDAQGKFELNRPMIPQVKIEIKFIGYETITKTHSFRDPADLGTLVLNEDTQTLGEVVIEGQSPVGEMRGDTTSFNASAFKTQQNAQAEDLIRKLPGVTIQNGEVQAQGETVQKILVDGREFFGSDPNIALRNLPADAIDRVEVLDQRSDQSRLTGFDDGSYTKTINIILREDRKNGQFGRMYAGYGTDDRYSAGGSLNLFSGDRRVSILGLANNINQQNFSSQDLAGVNANSSGGGGRGRGGFGGGNNNFFTGSNGGINTTNSLGLNYSDKWGKKVNFTGSYFFNNSANKLQQITNRETVVNESLTQYYQESVLSTTDNFNHRVSGRLEADLNDKNSIIVTPNISIQNNKSFSDRDALTTASTGDSLSALRSITNSENKSYNISNNFTYRYKFDKKGRTFSTDINTSWSNRDQNSDLMAASIDYNRDMLDTTMQETYTISKGFNYRINATLTEPLGEKSIGTIGYQIGNNKSDSDQKTYVLEAEQSNYLLDTALSNEFINKFITQRLRTGYAYNNNGLNLNFNLDYQNAKLDNEAFFPTERVFNRSFNNLLPGASLSYRNRETGISYRVRYRTNTDEPSVSQLQNVVNNQNPLNLSVGNPNLGQSYNHNIFMNVSKINMEKNKTMFMFLNYSGTSNYIGSSTFITAQDTLINGEILLRPGGQISQPTNLDGNFRTTLFFTYGTPVKGIKTQFNMNTRINFNRIPGLINGERNLNDNLSLGQGITFTSNISENVDFTLSTTGTYNIVNSSLQSAQDNNYYVQESNLRLYYSPNGGKLFIGNNINHSLYSGLSEGFDQNFWLWNIEGGYRFAKNNKAELKVVVFDLLNQNNSIQRTISDVSVTDVYTNVLTRYGMLTFTYILGNFKQPENPQGDRPWMGRPGGGRTW</sequence>
<dbReference type="Pfam" id="PF13715">
    <property type="entry name" value="CarbopepD_reg_2"/>
    <property type="match status" value="1"/>
</dbReference>
<feature type="domain" description="Outer membrane protein beta-barrel" evidence="2">
    <location>
        <begin position="470"/>
        <end position="936"/>
    </location>
</feature>
<evidence type="ECO:0000313" key="3">
    <source>
        <dbReference type="EMBL" id="MBB6326863.1"/>
    </source>
</evidence>
<dbReference type="RefSeq" id="WP_246388421.1">
    <property type="nucleotide sequence ID" value="NZ_JACIJO010000002.1"/>
</dbReference>
<dbReference type="SUPFAM" id="SSF56935">
    <property type="entry name" value="Porins"/>
    <property type="match status" value="1"/>
</dbReference>
<comment type="caution">
    <text evidence="3">The sequence shown here is derived from an EMBL/GenBank/DDBJ whole genome shotgun (WGS) entry which is preliminary data.</text>
</comment>
<gene>
    <name evidence="3" type="ORF">FHS59_002491</name>
</gene>
<evidence type="ECO:0000259" key="2">
    <source>
        <dbReference type="Pfam" id="PF14905"/>
    </source>
</evidence>
<dbReference type="InterPro" id="IPR041700">
    <property type="entry name" value="OMP_b-brl_3"/>
</dbReference>
<dbReference type="InterPro" id="IPR037066">
    <property type="entry name" value="Plug_dom_sf"/>
</dbReference>
<name>A0A841MIZ3_9BACT</name>
<accession>A0A841MIZ3</accession>
<reference evidence="3 4" key="1">
    <citation type="submission" date="2020-08" db="EMBL/GenBank/DDBJ databases">
        <title>Genomic Encyclopedia of Type Strains, Phase IV (KMG-IV): sequencing the most valuable type-strain genomes for metagenomic binning, comparative biology and taxonomic classification.</title>
        <authorList>
            <person name="Goeker M."/>
        </authorList>
    </citation>
    <scope>NUCLEOTIDE SEQUENCE [LARGE SCALE GENOMIC DNA]</scope>
    <source>
        <strain evidence="3 4">DSM 102044</strain>
    </source>
</reference>
<dbReference type="Pfam" id="PF07715">
    <property type="entry name" value="Plug"/>
    <property type="match status" value="1"/>
</dbReference>
<evidence type="ECO:0000313" key="4">
    <source>
        <dbReference type="Proteomes" id="UP000588604"/>
    </source>
</evidence>
<dbReference type="InterPro" id="IPR012910">
    <property type="entry name" value="Plug_dom"/>
</dbReference>
<evidence type="ECO:0000259" key="1">
    <source>
        <dbReference type="Pfam" id="PF07715"/>
    </source>
</evidence>
<dbReference type="Gene3D" id="2.170.130.10">
    <property type="entry name" value="TonB-dependent receptor, plug domain"/>
    <property type="match status" value="1"/>
</dbReference>
<feature type="domain" description="TonB-dependent receptor plug" evidence="1">
    <location>
        <begin position="146"/>
        <end position="223"/>
    </location>
</feature>
<protein>
    <recommendedName>
        <fullName evidence="5">Outer membrane protein beta-barrel domain-containing protein</fullName>
    </recommendedName>
</protein>
<dbReference type="InterPro" id="IPR008969">
    <property type="entry name" value="CarboxyPept-like_regulatory"/>
</dbReference>
<organism evidence="3 4">
    <name type="scientific">Algoriphagus iocasae</name>
    <dbReference type="NCBI Taxonomy" id="1836499"/>
    <lineage>
        <taxon>Bacteria</taxon>
        <taxon>Pseudomonadati</taxon>
        <taxon>Bacteroidota</taxon>
        <taxon>Cytophagia</taxon>
        <taxon>Cytophagales</taxon>
        <taxon>Cyclobacteriaceae</taxon>
        <taxon>Algoriphagus</taxon>
    </lineage>
</organism>
<keyword evidence="4" id="KW-1185">Reference proteome</keyword>
<dbReference type="Pfam" id="PF14905">
    <property type="entry name" value="OMP_b-brl_3"/>
    <property type="match status" value="1"/>
</dbReference>
<dbReference type="EMBL" id="JACIJO010000002">
    <property type="protein sequence ID" value="MBB6326863.1"/>
    <property type="molecule type" value="Genomic_DNA"/>
</dbReference>